<organism evidence="7 8">
    <name type="scientific">Labilithrix luteola</name>
    <dbReference type="NCBI Taxonomy" id="1391654"/>
    <lineage>
        <taxon>Bacteria</taxon>
        <taxon>Pseudomonadati</taxon>
        <taxon>Myxococcota</taxon>
        <taxon>Polyangia</taxon>
        <taxon>Polyangiales</taxon>
        <taxon>Labilitrichaceae</taxon>
        <taxon>Labilithrix</taxon>
    </lineage>
</organism>
<dbReference type="CDD" id="cd14014">
    <property type="entry name" value="STKc_PknB_like"/>
    <property type="match status" value="1"/>
</dbReference>
<evidence type="ECO:0000313" key="7">
    <source>
        <dbReference type="EMBL" id="AKU98782.1"/>
    </source>
</evidence>
<evidence type="ECO:0000313" key="8">
    <source>
        <dbReference type="Proteomes" id="UP000064967"/>
    </source>
</evidence>
<protein>
    <submittedName>
        <fullName evidence="7">Serine/threonine protein kinase PrkC, regulator of stationary phase</fullName>
    </submittedName>
</protein>
<keyword evidence="7" id="KW-0723">Serine/threonine-protein kinase</keyword>
<evidence type="ECO:0000259" key="6">
    <source>
        <dbReference type="PROSITE" id="PS50011"/>
    </source>
</evidence>
<dbReference type="AlphaFoldDB" id="A0A0K1PZ69"/>
<evidence type="ECO:0000256" key="1">
    <source>
        <dbReference type="ARBA" id="ARBA00022679"/>
    </source>
</evidence>
<name>A0A0K1PZ69_9BACT</name>
<dbReference type="PANTHER" id="PTHR43289">
    <property type="entry name" value="MITOGEN-ACTIVATED PROTEIN KINASE KINASE KINASE 20-RELATED"/>
    <property type="match status" value="1"/>
</dbReference>
<dbReference type="SUPFAM" id="SSF56112">
    <property type="entry name" value="Protein kinase-like (PK-like)"/>
    <property type="match status" value="1"/>
</dbReference>
<dbReference type="Gene3D" id="3.30.200.20">
    <property type="entry name" value="Phosphorylase Kinase, domain 1"/>
    <property type="match status" value="1"/>
</dbReference>
<reference evidence="7 8" key="1">
    <citation type="submission" date="2015-08" db="EMBL/GenBank/DDBJ databases">
        <authorList>
            <person name="Babu N.S."/>
            <person name="Beckwith C.J."/>
            <person name="Beseler K.G."/>
            <person name="Brison A."/>
            <person name="Carone J.V."/>
            <person name="Caskin T.P."/>
            <person name="Diamond M."/>
            <person name="Durham M.E."/>
            <person name="Foxe J.M."/>
            <person name="Go M."/>
            <person name="Henderson B.A."/>
            <person name="Jones I.B."/>
            <person name="McGettigan J.A."/>
            <person name="Micheletti S.J."/>
            <person name="Nasrallah M.E."/>
            <person name="Ortiz D."/>
            <person name="Piller C.R."/>
            <person name="Privatt S.R."/>
            <person name="Schneider S.L."/>
            <person name="Sharp S."/>
            <person name="Smith T.C."/>
            <person name="Stanton J.D."/>
            <person name="Ullery H.E."/>
            <person name="Wilson R.J."/>
            <person name="Serrano M.G."/>
            <person name="Buck G."/>
            <person name="Lee V."/>
            <person name="Wang Y."/>
            <person name="Carvalho R."/>
            <person name="Voegtly L."/>
            <person name="Shi R."/>
            <person name="Duckworth R."/>
            <person name="Johnson A."/>
            <person name="Loviza R."/>
            <person name="Walstead R."/>
            <person name="Shah Z."/>
            <person name="Kiflezghi M."/>
            <person name="Wade K."/>
            <person name="Ball S.L."/>
            <person name="Bradley K.W."/>
            <person name="Asai D.J."/>
            <person name="Bowman C.A."/>
            <person name="Russell D.A."/>
            <person name="Pope W.H."/>
            <person name="Jacobs-Sera D."/>
            <person name="Hendrix R.W."/>
            <person name="Hatfull G.F."/>
        </authorList>
    </citation>
    <scope>NUCLEOTIDE SEQUENCE [LARGE SCALE GENOMIC DNA]</scope>
    <source>
        <strain evidence="7 8">DSM 27648</strain>
    </source>
</reference>
<keyword evidence="2 5" id="KW-0547">Nucleotide-binding</keyword>
<gene>
    <name evidence="7" type="ORF">AKJ09_05446</name>
</gene>
<dbReference type="PROSITE" id="PS50011">
    <property type="entry name" value="PROTEIN_KINASE_DOM"/>
    <property type="match status" value="1"/>
</dbReference>
<evidence type="ECO:0000256" key="4">
    <source>
        <dbReference type="ARBA" id="ARBA00022840"/>
    </source>
</evidence>
<dbReference type="RefSeq" id="WP_146649817.1">
    <property type="nucleotide sequence ID" value="NZ_CP012333.1"/>
</dbReference>
<dbReference type="Pfam" id="PF00069">
    <property type="entry name" value="Pkinase"/>
    <property type="match status" value="1"/>
</dbReference>
<dbReference type="EMBL" id="CP012333">
    <property type="protein sequence ID" value="AKU98782.1"/>
    <property type="molecule type" value="Genomic_DNA"/>
</dbReference>
<dbReference type="PANTHER" id="PTHR43289:SF6">
    <property type="entry name" value="SERINE_THREONINE-PROTEIN KINASE NEKL-3"/>
    <property type="match status" value="1"/>
</dbReference>
<dbReference type="PROSITE" id="PS00107">
    <property type="entry name" value="PROTEIN_KINASE_ATP"/>
    <property type="match status" value="1"/>
</dbReference>
<dbReference type="OrthoDB" id="9801841at2"/>
<evidence type="ECO:0000256" key="3">
    <source>
        <dbReference type="ARBA" id="ARBA00022777"/>
    </source>
</evidence>
<dbReference type="SMART" id="SM00220">
    <property type="entry name" value="S_TKc"/>
    <property type="match status" value="1"/>
</dbReference>
<dbReference type="GO" id="GO:0005524">
    <property type="term" value="F:ATP binding"/>
    <property type="evidence" value="ECO:0007669"/>
    <property type="project" value="UniProtKB-UniRule"/>
</dbReference>
<dbReference type="PROSITE" id="PS00108">
    <property type="entry name" value="PROTEIN_KINASE_ST"/>
    <property type="match status" value="1"/>
</dbReference>
<proteinExistence type="predicted"/>
<keyword evidence="1" id="KW-0808">Transferase</keyword>
<dbReference type="InterPro" id="IPR017441">
    <property type="entry name" value="Protein_kinase_ATP_BS"/>
</dbReference>
<dbReference type="KEGG" id="llu:AKJ09_05446"/>
<evidence type="ECO:0000256" key="5">
    <source>
        <dbReference type="PROSITE-ProRule" id="PRU10141"/>
    </source>
</evidence>
<keyword evidence="4 5" id="KW-0067">ATP-binding</keyword>
<dbReference type="STRING" id="1391654.AKJ09_05446"/>
<dbReference type="InterPro" id="IPR008271">
    <property type="entry name" value="Ser/Thr_kinase_AS"/>
</dbReference>
<accession>A0A0K1PZ69</accession>
<dbReference type="GO" id="GO:0004674">
    <property type="term" value="F:protein serine/threonine kinase activity"/>
    <property type="evidence" value="ECO:0007669"/>
    <property type="project" value="UniProtKB-KW"/>
</dbReference>
<dbReference type="InterPro" id="IPR011009">
    <property type="entry name" value="Kinase-like_dom_sf"/>
</dbReference>
<feature type="binding site" evidence="5">
    <location>
        <position position="128"/>
    </location>
    <ligand>
        <name>ATP</name>
        <dbReference type="ChEBI" id="CHEBI:30616"/>
    </ligand>
</feature>
<keyword evidence="3 7" id="KW-0418">Kinase</keyword>
<dbReference type="Gene3D" id="1.10.510.10">
    <property type="entry name" value="Transferase(Phosphotransferase) domain 1"/>
    <property type="match status" value="1"/>
</dbReference>
<dbReference type="InterPro" id="IPR000719">
    <property type="entry name" value="Prot_kinase_dom"/>
</dbReference>
<dbReference type="Proteomes" id="UP000064967">
    <property type="component" value="Chromosome"/>
</dbReference>
<evidence type="ECO:0000256" key="2">
    <source>
        <dbReference type="ARBA" id="ARBA00022741"/>
    </source>
</evidence>
<sequence>MPNCLTDNDVLAYVEHRLSAQDIAALHVHIDRCEQCRVLLSEVARTGPASPPARASAPERVIIRDGRVTTPAELAREAARRAPAPPREPQVGDVVGDRYTLERFLGEGGTSVVWEASLAGTGQRVALKLLKSENPEAARRFSREARVTAALRHEHIVQVHETFVVPESNTMVMAMELLDGFSLARVLKRRDPPGPLPVRETVRILKPVVEAVEAAHAVGVVHRDLKPENIFLLGDGREASLRSPRVKVLDFGLAKLTANEGETAASAKLTQEGMVVGTPHYMAPEQVLSGIEVNHTTDVWALGVITYECLAGVRPIEQSSLTRILRAIATPKIVPLAERAPHVPRAMATLVGKMLSKPQADRPSLLEIRRTLARLDKDR</sequence>
<keyword evidence="8" id="KW-1185">Reference proteome</keyword>
<feature type="domain" description="Protein kinase" evidence="6">
    <location>
        <begin position="99"/>
        <end position="375"/>
    </location>
</feature>